<dbReference type="Pfam" id="PF05016">
    <property type="entry name" value="ParE_toxin"/>
    <property type="match status" value="1"/>
</dbReference>
<evidence type="ECO:0000313" key="4">
    <source>
        <dbReference type="EMBL" id="TDQ37012.1"/>
    </source>
</evidence>
<keyword evidence="2" id="KW-1277">Toxin-antitoxin system</keyword>
<evidence type="ECO:0000256" key="2">
    <source>
        <dbReference type="ARBA" id="ARBA00022649"/>
    </source>
</evidence>
<dbReference type="InterPro" id="IPR028344">
    <property type="entry name" value="ParE1/4"/>
</dbReference>
<organism evidence="4 5">
    <name type="scientific">Thiopseudomonas denitrificans</name>
    <dbReference type="NCBI Taxonomy" id="1501432"/>
    <lineage>
        <taxon>Bacteria</taxon>
        <taxon>Pseudomonadati</taxon>
        <taxon>Pseudomonadota</taxon>
        <taxon>Gammaproteobacteria</taxon>
        <taxon>Pseudomonadales</taxon>
        <taxon>Pseudomonadaceae</taxon>
        <taxon>Thiopseudomonas</taxon>
    </lineage>
</organism>
<dbReference type="Proteomes" id="UP000294575">
    <property type="component" value="Unassembled WGS sequence"/>
</dbReference>
<dbReference type="OrthoDB" id="516834at2"/>
<dbReference type="Gene3D" id="3.30.2310.20">
    <property type="entry name" value="RelE-like"/>
    <property type="match status" value="1"/>
</dbReference>
<evidence type="ECO:0000313" key="5">
    <source>
        <dbReference type="Proteomes" id="UP000294575"/>
    </source>
</evidence>
<dbReference type="RefSeq" id="WP_101497102.1">
    <property type="nucleotide sequence ID" value="NZ_LNJZ01000008.1"/>
</dbReference>
<comment type="similarity">
    <text evidence="1 3">Belongs to the RelE toxin family.</text>
</comment>
<proteinExistence type="inferred from homology"/>
<dbReference type="InterPro" id="IPR035093">
    <property type="entry name" value="RelE/ParE_toxin_dom_sf"/>
</dbReference>
<sequence>MAAAFRLTRDAQQDLTAIRRYTVQQWGQEQSRKYLEGMQSTIRLLAEFPAQGLARQDVDGGVFSFPYGSHMLYYRLEKNQLVVFAVLHQRMTPAGHLKGR</sequence>
<dbReference type="EMBL" id="SNYK01000009">
    <property type="protein sequence ID" value="TDQ37012.1"/>
    <property type="molecule type" value="Genomic_DNA"/>
</dbReference>
<protein>
    <recommendedName>
        <fullName evidence="3">Toxin</fullName>
    </recommendedName>
</protein>
<dbReference type="PIRSF" id="PIRSF029218">
    <property type="entry name" value="ParE"/>
    <property type="match status" value="1"/>
</dbReference>
<comment type="caution">
    <text evidence="4">The sequence shown here is derived from an EMBL/GenBank/DDBJ whole genome shotgun (WGS) entry which is preliminary data.</text>
</comment>
<keyword evidence="5" id="KW-1185">Reference proteome</keyword>
<gene>
    <name evidence="4" type="ORF">DFQ45_10911</name>
</gene>
<evidence type="ECO:0000256" key="1">
    <source>
        <dbReference type="ARBA" id="ARBA00006226"/>
    </source>
</evidence>
<reference evidence="4 5" key="1">
    <citation type="submission" date="2019-03" db="EMBL/GenBank/DDBJ databases">
        <title>Genomic Encyclopedia of Type Strains, Phase IV (KMG-IV): sequencing the most valuable type-strain genomes for metagenomic binning, comparative biology and taxonomic classification.</title>
        <authorList>
            <person name="Goeker M."/>
        </authorList>
    </citation>
    <scope>NUCLEOTIDE SEQUENCE [LARGE SCALE GENOMIC DNA]</scope>
    <source>
        <strain evidence="4 5">DSM 28679</strain>
    </source>
</reference>
<accession>A0A4R6TWB5</accession>
<dbReference type="InterPro" id="IPR007712">
    <property type="entry name" value="RelE/ParE_toxin"/>
</dbReference>
<name>A0A4R6TWB5_9GAMM</name>
<dbReference type="InterPro" id="IPR051803">
    <property type="entry name" value="TA_system_RelE-like_toxin"/>
</dbReference>
<dbReference type="PANTHER" id="PTHR33755">
    <property type="entry name" value="TOXIN PARE1-RELATED"/>
    <property type="match status" value="1"/>
</dbReference>
<dbReference type="AlphaFoldDB" id="A0A4R6TWB5"/>
<evidence type="ECO:0000256" key="3">
    <source>
        <dbReference type="PIRNR" id="PIRNR029218"/>
    </source>
</evidence>
<dbReference type="PANTHER" id="PTHR33755:SF9">
    <property type="entry name" value="TOXIN PARE1"/>
    <property type="match status" value="1"/>
</dbReference>